<evidence type="ECO:0000256" key="11">
    <source>
        <dbReference type="HAMAP-Rule" id="MF_00493"/>
    </source>
</evidence>
<comment type="similarity">
    <text evidence="4 11">Belongs to the transaldolase family. Type 2 subfamily.</text>
</comment>
<dbReference type="KEGG" id="htl:HPTL_1524"/>
<evidence type="ECO:0000256" key="4">
    <source>
        <dbReference type="ARBA" id="ARBA00008426"/>
    </source>
</evidence>
<organism evidence="12 13">
    <name type="scientific">Hydrogenophilus thermoluteolus</name>
    <name type="common">Pseudomonas hydrogenothermophila</name>
    <dbReference type="NCBI Taxonomy" id="297"/>
    <lineage>
        <taxon>Bacteria</taxon>
        <taxon>Pseudomonadati</taxon>
        <taxon>Pseudomonadota</taxon>
        <taxon>Hydrogenophilia</taxon>
        <taxon>Hydrogenophilales</taxon>
        <taxon>Hydrogenophilaceae</taxon>
        <taxon>Hydrogenophilus</taxon>
    </lineage>
</organism>
<dbReference type="UniPathway" id="UPA00115">
    <property type="reaction ID" value="UER00414"/>
</dbReference>
<dbReference type="InterPro" id="IPR018225">
    <property type="entry name" value="Transaldolase_AS"/>
</dbReference>
<evidence type="ECO:0000256" key="6">
    <source>
        <dbReference type="ARBA" id="ARBA00022490"/>
    </source>
</evidence>
<keyword evidence="7 11" id="KW-0808">Transferase</keyword>
<evidence type="ECO:0000256" key="8">
    <source>
        <dbReference type="ARBA" id="ARBA00023126"/>
    </source>
</evidence>
<comment type="function">
    <text evidence="1 11">Transaldolase is important for the balance of metabolites in the pentose-phosphate pathway.</text>
</comment>
<dbReference type="PROSITE" id="PS01054">
    <property type="entry name" value="TRANSALDOLASE_1"/>
    <property type="match status" value="1"/>
</dbReference>
<keyword evidence="8 11" id="KW-0570">Pentose shunt</keyword>
<evidence type="ECO:0000256" key="10">
    <source>
        <dbReference type="ARBA" id="ARBA00048810"/>
    </source>
</evidence>
<evidence type="ECO:0000313" key="13">
    <source>
        <dbReference type="Proteomes" id="UP000262004"/>
    </source>
</evidence>
<evidence type="ECO:0000313" key="12">
    <source>
        <dbReference type="EMBL" id="BBD77786.1"/>
    </source>
</evidence>
<evidence type="ECO:0000256" key="2">
    <source>
        <dbReference type="ARBA" id="ARBA00004496"/>
    </source>
</evidence>
<dbReference type="InterPro" id="IPR001585">
    <property type="entry name" value="TAL/FSA"/>
</dbReference>
<keyword evidence="9 11" id="KW-0704">Schiff base</keyword>
<sequence length="356" mass="38043">MSNRHPILAHIDALGQQIWLDQLTREWLLDGTLRAWQAKGVTGVTTNPAIFEKAISQSDAYRDELAALRQSDLEPEAALELLVAADVLSACQQFRATWDESNGRAGYVSIEVSPALAHDRDGTIAAAKRLLARIPEPNVLIKIPATAAGIDAMATLVAEGIGVNVTLIFSPGQWQAVVDAYRRAAAAAQALGITPGYSVASVFLSRMDSAVDPLLAERAPEHPEWQGMTAVAMAKAIGATYRSLLATDPLFAAHPQRVLWASTSTKNPAYSDLLYVEPLIGPETINTLPLATLEALLDHGKADEATLALHVDEAHQHLQRLQTLGIDLEAIGADLQRAGLNAFAQAQARLLAIVAG</sequence>
<dbReference type="NCBIfam" id="TIGR00876">
    <property type="entry name" value="tal_mycobact"/>
    <property type="match status" value="1"/>
</dbReference>
<dbReference type="NCBIfam" id="NF002881">
    <property type="entry name" value="PRK03343.1"/>
    <property type="match status" value="1"/>
</dbReference>
<keyword evidence="13" id="KW-1185">Reference proteome</keyword>
<evidence type="ECO:0000256" key="3">
    <source>
        <dbReference type="ARBA" id="ARBA00004857"/>
    </source>
</evidence>
<gene>
    <name evidence="11" type="primary">tal</name>
    <name evidence="12" type="ORF">HPTL_1524</name>
</gene>
<dbReference type="EMBL" id="AP018558">
    <property type="protein sequence ID" value="BBD77786.1"/>
    <property type="molecule type" value="Genomic_DNA"/>
</dbReference>
<evidence type="ECO:0000256" key="9">
    <source>
        <dbReference type="ARBA" id="ARBA00023270"/>
    </source>
</evidence>
<dbReference type="Pfam" id="PF00923">
    <property type="entry name" value="TAL_FSA"/>
    <property type="match status" value="1"/>
</dbReference>
<dbReference type="OrthoDB" id="140919at2"/>
<dbReference type="GO" id="GO:0005975">
    <property type="term" value="P:carbohydrate metabolic process"/>
    <property type="evidence" value="ECO:0007669"/>
    <property type="project" value="InterPro"/>
</dbReference>
<dbReference type="Gene3D" id="3.20.20.70">
    <property type="entry name" value="Aldolase class I"/>
    <property type="match status" value="1"/>
</dbReference>
<dbReference type="AlphaFoldDB" id="A0A2Z6DZ12"/>
<evidence type="ECO:0000256" key="5">
    <source>
        <dbReference type="ARBA" id="ARBA00013151"/>
    </source>
</evidence>
<accession>A0A2Z6DZ12</accession>
<dbReference type="GO" id="GO:0005737">
    <property type="term" value="C:cytoplasm"/>
    <property type="evidence" value="ECO:0007669"/>
    <property type="project" value="UniProtKB-SubCell"/>
</dbReference>
<dbReference type="GO" id="GO:0006098">
    <property type="term" value="P:pentose-phosphate shunt"/>
    <property type="evidence" value="ECO:0007669"/>
    <property type="project" value="UniProtKB-UniRule"/>
</dbReference>
<dbReference type="InterPro" id="IPR004732">
    <property type="entry name" value="Transaldolase_2"/>
</dbReference>
<dbReference type="SUPFAM" id="SSF51569">
    <property type="entry name" value="Aldolase"/>
    <property type="match status" value="1"/>
</dbReference>
<dbReference type="EC" id="2.2.1.2" evidence="5 11"/>
<protein>
    <recommendedName>
        <fullName evidence="5 11">Transaldolase</fullName>
        <ecNumber evidence="5 11">2.2.1.2</ecNumber>
    </recommendedName>
</protein>
<reference evidence="12 13" key="1">
    <citation type="submission" date="2018-04" db="EMBL/GenBank/DDBJ databases">
        <title>Complete genome sequence of Hydrogenophilus thermoluteolus TH-1.</title>
        <authorList>
            <person name="Arai H."/>
        </authorList>
    </citation>
    <scope>NUCLEOTIDE SEQUENCE [LARGE SCALE GENOMIC DNA]</scope>
    <source>
        <strain evidence="12 13">TH-1</strain>
    </source>
</reference>
<dbReference type="PANTHER" id="PTHR10683">
    <property type="entry name" value="TRANSALDOLASE"/>
    <property type="match status" value="1"/>
</dbReference>
<dbReference type="HAMAP" id="MF_00493">
    <property type="entry name" value="Transaldolase_2"/>
    <property type="match status" value="1"/>
</dbReference>
<dbReference type="GO" id="GO:0004801">
    <property type="term" value="F:transaldolase activity"/>
    <property type="evidence" value="ECO:0007669"/>
    <property type="project" value="UniProtKB-UniRule"/>
</dbReference>
<name>A0A2Z6DZ12_HYDTE</name>
<proteinExistence type="inferred from homology"/>
<dbReference type="RefSeq" id="WP_119335493.1">
    <property type="nucleotide sequence ID" value="NZ_AP018558.1"/>
</dbReference>
<dbReference type="PANTHER" id="PTHR10683:SF31">
    <property type="entry name" value="TRANSALDOLASE"/>
    <property type="match status" value="1"/>
</dbReference>
<comment type="subcellular location">
    <subcellularLocation>
        <location evidence="2 11">Cytoplasm</location>
    </subcellularLocation>
</comment>
<keyword evidence="6 11" id="KW-0963">Cytoplasm</keyword>
<dbReference type="PIRSF" id="PIRSF036915">
    <property type="entry name" value="Trnald_Bac_Plnt"/>
    <property type="match status" value="1"/>
</dbReference>
<dbReference type="Proteomes" id="UP000262004">
    <property type="component" value="Chromosome"/>
</dbReference>
<comment type="catalytic activity">
    <reaction evidence="10 11">
        <text>D-sedoheptulose 7-phosphate + D-glyceraldehyde 3-phosphate = D-erythrose 4-phosphate + beta-D-fructose 6-phosphate</text>
        <dbReference type="Rhea" id="RHEA:17053"/>
        <dbReference type="ChEBI" id="CHEBI:16897"/>
        <dbReference type="ChEBI" id="CHEBI:57483"/>
        <dbReference type="ChEBI" id="CHEBI:57634"/>
        <dbReference type="ChEBI" id="CHEBI:59776"/>
        <dbReference type="EC" id="2.2.1.2"/>
    </reaction>
</comment>
<evidence type="ECO:0000256" key="7">
    <source>
        <dbReference type="ARBA" id="ARBA00022679"/>
    </source>
</evidence>
<feature type="active site" description="Schiff-base intermediate with substrate" evidence="11">
    <location>
        <position position="142"/>
    </location>
</feature>
<evidence type="ECO:0000256" key="1">
    <source>
        <dbReference type="ARBA" id="ARBA00003518"/>
    </source>
</evidence>
<dbReference type="InterPro" id="IPR013785">
    <property type="entry name" value="Aldolase_TIM"/>
</dbReference>
<comment type="pathway">
    <text evidence="3 11">Carbohydrate degradation; pentose phosphate pathway; D-glyceraldehyde 3-phosphate and beta-D-fructose 6-phosphate from D-ribose 5-phosphate and D-xylulose 5-phosphate (non-oxidative stage): step 2/3.</text>
</comment>